<proteinExistence type="predicted"/>
<keyword evidence="3" id="KW-1185">Reference proteome</keyword>
<protein>
    <submittedName>
        <fullName evidence="2">Uncharacterized protein</fullName>
    </submittedName>
</protein>
<evidence type="ECO:0000313" key="2">
    <source>
        <dbReference type="EMBL" id="GAA0926537.1"/>
    </source>
</evidence>
<evidence type="ECO:0000256" key="1">
    <source>
        <dbReference type="SAM" id="MobiDB-lite"/>
    </source>
</evidence>
<accession>A0ABN1PDC0</accession>
<name>A0ABN1PDC0_9ACTN</name>
<dbReference type="Proteomes" id="UP001500542">
    <property type="component" value="Unassembled WGS sequence"/>
</dbReference>
<organism evidence="2 3">
    <name type="scientific">Kribbella koreensis</name>
    <dbReference type="NCBI Taxonomy" id="57909"/>
    <lineage>
        <taxon>Bacteria</taxon>
        <taxon>Bacillati</taxon>
        <taxon>Actinomycetota</taxon>
        <taxon>Actinomycetes</taxon>
        <taxon>Propionibacteriales</taxon>
        <taxon>Kribbellaceae</taxon>
        <taxon>Kribbella</taxon>
    </lineage>
</organism>
<comment type="caution">
    <text evidence="2">The sequence shown here is derived from an EMBL/GenBank/DDBJ whole genome shotgun (WGS) entry which is preliminary data.</text>
</comment>
<reference evidence="2 3" key="1">
    <citation type="journal article" date="2019" name="Int. J. Syst. Evol. Microbiol.">
        <title>The Global Catalogue of Microorganisms (GCM) 10K type strain sequencing project: providing services to taxonomists for standard genome sequencing and annotation.</title>
        <authorList>
            <consortium name="The Broad Institute Genomics Platform"/>
            <consortium name="The Broad Institute Genome Sequencing Center for Infectious Disease"/>
            <person name="Wu L."/>
            <person name="Ma J."/>
        </authorList>
    </citation>
    <scope>NUCLEOTIDE SEQUENCE [LARGE SCALE GENOMIC DNA]</scope>
    <source>
        <strain evidence="2 3">JCM 10977</strain>
    </source>
</reference>
<dbReference type="EMBL" id="BAAAHK010000002">
    <property type="protein sequence ID" value="GAA0926537.1"/>
    <property type="molecule type" value="Genomic_DNA"/>
</dbReference>
<feature type="region of interest" description="Disordered" evidence="1">
    <location>
        <begin position="25"/>
        <end position="46"/>
    </location>
</feature>
<evidence type="ECO:0000313" key="3">
    <source>
        <dbReference type="Proteomes" id="UP001500542"/>
    </source>
</evidence>
<sequence length="64" mass="6824">MDGTTSATMKGTLHFGKQAEEMQERAFDEGASNGAVARGSPVATSKPQDTLVLSVRVHTLQYRG</sequence>
<gene>
    <name evidence="2" type="ORF">GCM10009554_06800</name>
</gene>